<dbReference type="PANTHER" id="PTHR21148">
    <property type="entry name" value="THIOREDOXIN DOMAIN-CONTAINING PROTEIN 9"/>
    <property type="match status" value="1"/>
</dbReference>
<protein>
    <recommendedName>
        <fullName evidence="4">Phosducin thioredoxin-like domain-containing protein</fullName>
    </recommendedName>
</protein>
<reference evidence="2 3" key="1">
    <citation type="journal article" date="2024" name="Science">
        <title>Giant polyketide synthase enzymes in the biosynthesis of giant marine polyether toxins.</title>
        <authorList>
            <person name="Fallon T.R."/>
            <person name="Shende V.V."/>
            <person name="Wierzbicki I.H."/>
            <person name="Pendleton A.L."/>
            <person name="Watervoot N.F."/>
            <person name="Auber R.P."/>
            <person name="Gonzalez D.J."/>
            <person name="Wisecaver J.H."/>
            <person name="Moore B.S."/>
        </authorList>
    </citation>
    <scope>NUCLEOTIDE SEQUENCE [LARGE SCALE GENOMIC DNA]</scope>
    <source>
        <strain evidence="2 3">12B1</strain>
    </source>
</reference>
<keyword evidence="3" id="KW-1185">Reference proteome</keyword>
<dbReference type="AlphaFoldDB" id="A0AB34ITM3"/>
<gene>
    <name evidence="2" type="ORF">AB1Y20_008378</name>
</gene>
<evidence type="ECO:0000313" key="3">
    <source>
        <dbReference type="Proteomes" id="UP001515480"/>
    </source>
</evidence>
<dbReference type="EMBL" id="JBGBPQ010000019">
    <property type="protein sequence ID" value="KAL1504593.1"/>
    <property type="molecule type" value="Genomic_DNA"/>
</dbReference>
<dbReference type="SUPFAM" id="SSF52833">
    <property type="entry name" value="Thioredoxin-like"/>
    <property type="match status" value="1"/>
</dbReference>
<evidence type="ECO:0000256" key="1">
    <source>
        <dbReference type="SAM" id="MobiDB-lite"/>
    </source>
</evidence>
<dbReference type="Proteomes" id="UP001515480">
    <property type="component" value="Unassembled WGS sequence"/>
</dbReference>
<evidence type="ECO:0008006" key="4">
    <source>
        <dbReference type="Google" id="ProtNLM"/>
    </source>
</evidence>
<feature type="compositionally biased region" description="Basic and acidic residues" evidence="1">
    <location>
        <begin position="21"/>
        <end position="40"/>
    </location>
</feature>
<sequence>MDNRSSNRVLSGYTMGQMRDPATREDTYTAEQRGESTSRFETRLDADRAADAPGETWFAAAADGGVNVHAGPVSAARLEMPRDGDNEIDRLRKLRLAQMKADAAAKKEYLRLGHGAYAKLEDEAGFLRAVAEHPRVVCHLCRAGSLDGQMMHTRLQALCHVHLETFFCWLDIDAAPTMLAMVALDGLPALLLAHRGKVVEQLARIDRSFTVESLAYELGEHRAINFEEGIDYSRGLYPKGCAAVRDEHNSDASDESD</sequence>
<name>A0AB34ITM3_PRYPA</name>
<feature type="region of interest" description="Disordered" evidence="1">
    <location>
        <begin position="1"/>
        <end position="40"/>
    </location>
</feature>
<evidence type="ECO:0000313" key="2">
    <source>
        <dbReference type="EMBL" id="KAL1504593.1"/>
    </source>
</evidence>
<organism evidence="2 3">
    <name type="scientific">Prymnesium parvum</name>
    <name type="common">Toxic golden alga</name>
    <dbReference type="NCBI Taxonomy" id="97485"/>
    <lineage>
        <taxon>Eukaryota</taxon>
        <taxon>Haptista</taxon>
        <taxon>Haptophyta</taxon>
        <taxon>Prymnesiophyceae</taxon>
        <taxon>Prymnesiales</taxon>
        <taxon>Prymnesiaceae</taxon>
        <taxon>Prymnesium</taxon>
    </lineage>
</organism>
<accession>A0AB34ITM3</accession>
<dbReference type="InterPro" id="IPR036249">
    <property type="entry name" value="Thioredoxin-like_sf"/>
</dbReference>
<comment type="caution">
    <text evidence="2">The sequence shown here is derived from an EMBL/GenBank/DDBJ whole genome shotgun (WGS) entry which is preliminary data.</text>
</comment>
<dbReference type="Gene3D" id="3.40.30.10">
    <property type="entry name" value="Glutaredoxin"/>
    <property type="match status" value="1"/>
</dbReference>
<proteinExistence type="predicted"/>